<feature type="compositionally biased region" description="Pro residues" evidence="1">
    <location>
        <begin position="176"/>
        <end position="190"/>
    </location>
</feature>
<dbReference type="CDD" id="cd07823">
    <property type="entry name" value="SRPBCC_5"/>
    <property type="match status" value="1"/>
</dbReference>
<evidence type="ECO:0000313" key="2">
    <source>
        <dbReference type="EMBL" id="TFD00009.1"/>
    </source>
</evidence>
<feature type="region of interest" description="Disordered" evidence="1">
    <location>
        <begin position="150"/>
        <end position="193"/>
    </location>
</feature>
<proteinExistence type="predicted"/>
<dbReference type="InterPro" id="IPR023393">
    <property type="entry name" value="START-like_dom_sf"/>
</dbReference>
<keyword evidence="3" id="KW-1185">Reference proteome</keyword>
<comment type="caution">
    <text evidence="2">The sequence shown here is derived from an EMBL/GenBank/DDBJ whole genome shotgun (WGS) entry which is preliminary data.</text>
</comment>
<name>A0ABY2J7H1_9MICO</name>
<dbReference type="PANTHER" id="PTHR38588">
    <property type="entry name" value="BLL0334 PROTEIN"/>
    <property type="match status" value="1"/>
</dbReference>
<accession>A0ABY2J7H1</accession>
<organism evidence="2 3">
    <name type="scientific">Cryobacterium sinapicolor</name>
    <dbReference type="NCBI Taxonomy" id="1259236"/>
    <lineage>
        <taxon>Bacteria</taxon>
        <taxon>Bacillati</taxon>
        <taxon>Actinomycetota</taxon>
        <taxon>Actinomycetes</taxon>
        <taxon>Micrococcales</taxon>
        <taxon>Microbacteriaceae</taxon>
        <taxon>Cryobacterium</taxon>
    </lineage>
</organism>
<reference evidence="2 3" key="1">
    <citation type="submission" date="2019-03" db="EMBL/GenBank/DDBJ databases">
        <title>Genomics of glacier-inhabiting Cryobacterium strains.</title>
        <authorList>
            <person name="Liu Q."/>
            <person name="Xin Y.-H."/>
        </authorList>
    </citation>
    <scope>NUCLEOTIDE SEQUENCE [LARGE SCALE GENOMIC DNA]</scope>
    <source>
        <strain evidence="2 3">TMT1-23-1</strain>
    </source>
</reference>
<evidence type="ECO:0000313" key="3">
    <source>
        <dbReference type="Proteomes" id="UP000297853"/>
    </source>
</evidence>
<protein>
    <submittedName>
        <fullName evidence="2">Carbon monoxide dehydrogenase</fullName>
    </submittedName>
</protein>
<dbReference type="Gene3D" id="3.30.530.20">
    <property type="match status" value="1"/>
</dbReference>
<dbReference type="RefSeq" id="WP_134429779.1">
    <property type="nucleotide sequence ID" value="NZ_SOGQ01000042.1"/>
</dbReference>
<dbReference type="Pfam" id="PF06240">
    <property type="entry name" value="COXG"/>
    <property type="match status" value="1"/>
</dbReference>
<dbReference type="InterPro" id="IPR010419">
    <property type="entry name" value="CO_DH_gsu"/>
</dbReference>
<dbReference type="Proteomes" id="UP000297853">
    <property type="component" value="Unassembled WGS sequence"/>
</dbReference>
<gene>
    <name evidence="2" type="ORF">E3T28_08585</name>
</gene>
<dbReference type="PANTHER" id="PTHR38588:SF1">
    <property type="entry name" value="BLL0334 PROTEIN"/>
    <property type="match status" value="1"/>
</dbReference>
<dbReference type="EMBL" id="SOGQ01000042">
    <property type="protein sequence ID" value="TFD00009.1"/>
    <property type="molecule type" value="Genomic_DNA"/>
</dbReference>
<sequence length="241" mass="24811">MDINSTFSVAAPIDEVWKTLMDFERVAGCVPGAQVLNKLSDDAYQVGMKVKLGPVTMQYRGQMTVLERDGDAHRAVFEGRAQETRGQGTAQGTATLTLVEAEGRTLGTVSADVGLSGKVAAMGRSIIGSVTDQMMSLFAENLQAMVAGPAPDQAEPAAGQVAGAGTDTTESAAAAPPAPPITTTPAPRPPQAAAAAETSLNAFELAKGIVLDQLSSLPKLLCVIAAVAFVAYRLGRRAGGR</sequence>
<evidence type="ECO:0000256" key="1">
    <source>
        <dbReference type="SAM" id="MobiDB-lite"/>
    </source>
</evidence>
<dbReference type="SUPFAM" id="SSF55961">
    <property type="entry name" value="Bet v1-like"/>
    <property type="match status" value="1"/>
</dbReference>